<accession>A0A1Q3BCS3</accession>
<dbReference type="Gene3D" id="3.40.1360.10">
    <property type="match status" value="1"/>
</dbReference>
<dbReference type="GO" id="GO:0043139">
    <property type="term" value="F:5'-3' DNA helicase activity"/>
    <property type="evidence" value="ECO:0007669"/>
    <property type="project" value="InterPro"/>
</dbReference>
<dbReference type="SUPFAM" id="SSF56731">
    <property type="entry name" value="DNA primase core"/>
    <property type="match status" value="1"/>
</dbReference>
<name>A0A1Q3BCS3_CEPFO</name>
<dbReference type="OrthoDB" id="275278at2759"/>
<dbReference type="PANTHER" id="PTHR12873:SF6">
    <property type="entry name" value="TOPRIM DOMAIN-CONTAINING PROTEIN"/>
    <property type="match status" value="1"/>
</dbReference>
<proteinExistence type="predicted"/>
<sequence>MTLLMRMSMIQQTQLLLMLGNSSKWKVTIVPKRVESSLSTISHSQVDISTTAASGADVGKLRELKERLELLGINADHHHSYTPGLHSLLFCPRCKGGQSFGRSLSFHIIQNGDFAVWRCFHATCGWAGQAFADSNKMSKVQSSRPLTEEGLGLQPLGHELIAYFGERMISEETLHRNGVMQKCGVQPVIAFTYRQNGVIVGCKYRTLEKRYWQEKGTEKWLYGVDDMREAAEIIIVEGEIDKLSLEEAGFLNCTSVPNGAPQKVSKVLPAVEKDNACQYIWNCKQYLDKVSRIILATDGDQPGDALAEELARRLGKERCWRVRWPQKDDSGCFKDANEVLKCLGPGALNNVIQTAELYPLHFSSNKIM</sequence>
<dbReference type="InterPro" id="IPR034154">
    <property type="entry name" value="TOPRIM_DnaG/twinkle"/>
</dbReference>
<dbReference type="Proteomes" id="UP000187406">
    <property type="component" value="Unassembled WGS sequence"/>
</dbReference>
<dbReference type="Pfam" id="PF13662">
    <property type="entry name" value="Toprim_4"/>
    <property type="match status" value="1"/>
</dbReference>
<dbReference type="CDD" id="cd01029">
    <property type="entry name" value="TOPRIM_primases"/>
    <property type="match status" value="1"/>
</dbReference>
<dbReference type="EMBL" id="BDDD01000424">
    <property type="protein sequence ID" value="GAV65612.1"/>
    <property type="molecule type" value="Genomic_DNA"/>
</dbReference>
<protein>
    <submittedName>
        <fullName evidence="2">Toprim_4 domain-containing protein</fullName>
    </submittedName>
</protein>
<feature type="domain" description="Toprim" evidence="1">
    <location>
        <begin position="231"/>
        <end position="319"/>
    </location>
</feature>
<dbReference type="SMART" id="SM00493">
    <property type="entry name" value="TOPRIM"/>
    <property type="match status" value="1"/>
</dbReference>
<evidence type="ECO:0000313" key="3">
    <source>
        <dbReference type="Proteomes" id="UP000187406"/>
    </source>
</evidence>
<comment type="caution">
    <text evidence="2">The sequence shown here is derived from an EMBL/GenBank/DDBJ whole genome shotgun (WGS) entry which is preliminary data.</text>
</comment>
<dbReference type="AlphaFoldDB" id="A0A1Q3BCS3"/>
<dbReference type="PANTHER" id="PTHR12873">
    <property type="entry name" value="T7-LIKE MITOCHONDRIAL DNA HELICASE"/>
    <property type="match status" value="1"/>
</dbReference>
<organism evidence="2 3">
    <name type="scientific">Cephalotus follicularis</name>
    <name type="common">Albany pitcher plant</name>
    <dbReference type="NCBI Taxonomy" id="3775"/>
    <lineage>
        <taxon>Eukaryota</taxon>
        <taxon>Viridiplantae</taxon>
        <taxon>Streptophyta</taxon>
        <taxon>Embryophyta</taxon>
        <taxon>Tracheophyta</taxon>
        <taxon>Spermatophyta</taxon>
        <taxon>Magnoliopsida</taxon>
        <taxon>eudicotyledons</taxon>
        <taxon>Gunneridae</taxon>
        <taxon>Pentapetalae</taxon>
        <taxon>rosids</taxon>
        <taxon>fabids</taxon>
        <taxon>Oxalidales</taxon>
        <taxon>Cephalotaceae</taxon>
        <taxon>Cephalotus</taxon>
    </lineage>
</organism>
<gene>
    <name evidence="2" type="ORF">CFOL_v3_09127</name>
</gene>
<dbReference type="InParanoid" id="A0A1Q3BCS3"/>
<dbReference type="InterPro" id="IPR006171">
    <property type="entry name" value="TOPRIM_dom"/>
</dbReference>
<reference evidence="3" key="1">
    <citation type="submission" date="2016-04" db="EMBL/GenBank/DDBJ databases">
        <title>Cephalotus genome sequencing.</title>
        <authorList>
            <person name="Fukushima K."/>
            <person name="Hasebe M."/>
            <person name="Fang X."/>
        </authorList>
    </citation>
    <scope>NUCLEOTIDE SEQUENCE [LARGE SCALE GENOMIC DNA]</scope>
    <source>
        <strain evidence="3">cv. St1</strain>
    </source>
</reference>
<dbReference type="InterPro" id="IPR027032">
    <property type="entry name" value="Twinkle-like"/>
</dbReference>
<evidence type="ECO:0000313" key="2">
    <source>
        <dbReference type="EMBL" id="GAV65612.1"/>
    </source>
</evidence>
<evidence type="ECO:0000259" key="1">
    <source>
        <dbReference type="SMART" id="SM00493"/>
    </source>
</evidence>
<keyword evidence="3" id="KW-1185">Reference proteome</keyword>
<dbReference type="GO" id="GO:0003697">
    <property type="term" value="F:single-stranded DNA binding"/>
    <property type="evidence" value="ECO:0007669"/>
    <property type="project" value="InterPro"/>
</dbReference>